<dbReference type="Gene3D" id="3.20.20.370">
    <property type="entry name" value="Glycoside hydrolase/deacetylase"/>
    <property type="match status" value="1"/>
</dbReference>
<dbReference type="SUPFAM" id="SSF88713">
    <property type="entry name" value="Glycoside hydrolase/deacetylase"/>
    <property type="match status" value="1"/>
</dbReference>
<dbReference type="PANTHER" id="PTHR34216:SF3">
    <property type="entry name" value="POLY-BETA-1,6-N-ACETYL-D-GLUCOSAMINE N-DEACETYLASE"/>
    <property type="match status" value="1"/>
</dbReference>
<name>A0A286TZC0_9BACT</name>
<reference evidence="5" key="1">
    <citation type="journal article" date="2017" name="Environ. Microbiol. Rep.">
        <title>Genetic Diversity of Marine Anaerobic Ammonium-Oxidizing Bacteria as Revealed by Genomic and Proteomic Analyses of 'Candidatus Scalindua japonica'.</title>
        <authorList>
            <person name="Oshiki M."/>
            <person name="Mizuto K."/>
            <person name="Kimura Z."/>
            <person name="Kindaichi T."/>
            <person name="Satoh H."/>
            <person name="Okabe S."/>
        </authorList>
    </citation>
    <scope>NUCLEOTIDE SEQUENCE [LARGE SCALE GENOMIC DNA]</scope>
    <source>
        <strain evidence="5">husup-a2</strain>
    </source>
</reference>
<evidence type="ECO:0000313" key="5">
    <source>
        <dbReference type="Proteomes" id="UP000218542"/>
    </source>
</evidence>
<protein>
    <submittedName>
        <fullName evidence="4">Polysaccharide deacetylase</fullName>
    </submittedName>
</protein>
<dbReference type="CDD" id="cd10918">
    <property type="entry name" value="CE4_NodB_like_5s_6s"/>
    <property type="match status" value="1"/>
</dbReference>
<dbReference type="PROSITE" id="PS51677">
    <property type="entry name" value="NODB"/>
    <property type="match status" value="1"/>
</dbReference>
<sequence length="263" mass="31056">MYHSISNESENGVHPYYRVNTSPDIFNEHMRYLHENDYSVVSLKDIVDILKKTPQLLNSSTRQLKYVVITFDDGFRDFYTQAFPVLQKYNFTATVFLPTEFINNNGSRLNEKEHLSWDEVRELNNNSINFGSHTVTHPQLKSIKKEEIEYEIRHSKETIEDKLGEVIDSFSYPFAFPEEDNEFRKYLKDILRECDYKYSVSTRIGTTSRKDDICFAKRIPVNSCDDIIFFKAKLEGGYDWLNKPQCIFKMFKRKLSSITNQLN</sequence>
<comment type="subcellular location">
    <subcellularLocation>
        <location evidence="1">Secreted</location>
    </subcellularLocation>
</comment>
<keyword evidence="5" id="KW-1185">Reference proteome</keyword>
<gene>
    <name evidence="4" type="ORF">SCALIN_C20_0012</name>
</gene>
<dbReference type="InterPro" id="IPR051398">
    <property type="entry name" value="Polysacch_Deacetylase"/>
</dbReference>
<dbReference type="GO" id="GO:0005975">
    <property type="term" value="P:carbohydrate metabolic process"/>
    <property type="evidence" value="ECO:0007669"/>
    <property type="project" value="InterPro"/>
</dbReference>
<organism evidence="4 5">
    <name type="scientific">Candidatus Scalindua japonica</name>
    <dbReference type="NCBI Taxonomy" id="1284222"/>
    <lineage>
        <taxon>Bacteria</taxon>
        <taxon>Pseudomonadati</taxon>
        <taxon>Planctomycetota</taxon>
        <taxon>Candidatus Brocadiia</taxon>
        <taxon>Candidatus Brocadiales</taxon>
        <taxon>Candidatus Scalinduaceae</taxon>
        <taxon>Candidatus Scalindua</taxon>
    </lineage>
</organism>
<dbReference type="Proteomes" id="UP000218542">
    <property type="component" value="Unassembled WGS sequence"/>
</dbReference>
<evidence type="ECO:0000313" key="4">
    <source>
        <dbReference type="EMBL" id="GAX61235.1"/>
    </source>
</evidence>
<dbReference type="InterPro" id="IPR002509">
    <property type="entry name" value="NODB_dom"/>
</dbReference>
<evidence type="ECO:0000256" key="2">
    <source>
        <dbReference type="ARBA" id="ARBA00022729"/>
    </source>
</evidence>
<dbReference type="GO" id="GO:0016810">
    <property type="term" value="F:hydrolase activity, acting on carbon-nitrogen (but not peptide) bonds"/>
    <property type="evidence" value="ECO:0007669"/>
    <property type="project" value="InterPro"/>
</dbReference>
<dbReference type="PANTHER" id="PTHR34216">
    <property type="match status" value="1"/>
</dbReference>
<feature type="domain" description="NodB homology" evidence="3">
    <location>
        <begin position="65"/>
        <end position="263"/>
    </location>
</feature>
<accession>A0A286TZC0</accession>
<dbReference type="InterPro" id="IPR011330">
    <property type="entry name" value="Glyco_hydro/deAcase_b/a-brl"/>
</dbReference>
<keyword evidence="2" id="KW-0732">Signal</keyword>
<evidence type="ECO:0000256" key="1">
    <source>
        <dbReference type="ARBA" id="ARBA00004613"/>
    </source>
</evidence>
<comment type="caution">
    <text evidence="4">The sequence shown here is derived from an EMBL/GenBank/DDBJ whole genome shotgun (WGS) entry which is preliminary data.</text>
</comment>
<proteinExistence type="predicted"/>
<dbReference type="Pfam" id="PF01522">
    <property type="entry name" value="Polysacc_deac_1"/>
    <property type="match status" value="1"/>
</dbReference>
<dbReference type="GO" id="GO:0005576">
    <property type="term" value="C:extracellular region"/>
    <property type="evidence" value="ECO:0007669"/>
    <property type="project" value="UniProtKB-SubCell"/>
</dbReference>
<evidence type="ECO:0000259" key="3">
    <source>
        <dbReference type="PROSITE" id="PS51677"/>
    </source>
</evidence>
<dbReference type="AlphaFoldDB" id="A0A286TZC0"/>
<dbReference type="EMBL" id="BAOS01000020">
    <property type="protein sequence ID" value="GAX61235.1"/>
    <property type="molecule type" value="Genomic_DNA"/>
</dbReference>